<dbReference type="SUPFAM" id="SSF53720">
    <property type="entry name" value="ALDH-like"/>
    <property type="match status" value="1"/>
</dbReference>
<dbReference type="Proteomes" id="UP000073601">
    <property type="component" value="Unassembled WGS sequence"/>
</dbReference>
<sequence length="245" mass="25706">MSKVIGTQTMNEVSTLAAQSQAVWEEWNNLGVIERVTRLNSWADNVGQRGGDFTAASNLIRFQLHQAEALLAPVHEMPGPTGETNELYTSGRGLFLVTGDESLTVTALAGQLAAVLVAGNCALLAVPASLKRDAEALIGDLVKASAPNRLVALLDSDKTEDAIVSTPICGVAAVAHPATLIAMNRKLAARDGVLVQFVAEDNASQLPLVASPTYLLRFITERTKTINVTAVGGNATLLELGGGEH</sequence>
<name>A0A128FJC1_9GAMM</name>
<evidence type="ECO:0000313" key="2">
    <source>
        <dbReference type="Proteomes" id="UP000073601"/>
    </source>
</evidence>
<protein>
    <submittedName>
        <fullName evidence="1">Bifunctional proline dehydrogenase/pyrroline-5-carboxylate dehydrogenase</fullName>
    </submittedName>
</protein>
<reference evidence="2" key="1">
    <citation type="submission" date="2016-02" db="EMBL/GenBank/DDBJ databases">
        <authorList>
            <person name="Rodrigo-Torres Lidia"/>
            <person name="Arahal R.David."/>
        </authorList>
    </citation>
    <scope>NUCLEOTIDE SEQUENCE [LARGE SCALE GENOMIC DNA]</scope>
    <source>
        <strain evidence="2">CECT 8713</strain>
    </source>
</reference>
<accession>A0A128FJC1</accession>
<dbReference type="RefSeq" id="WP_062714223.1">
    <property type="nucleotide sequence ID" value="NZ_CAWRCI010000062.1"/>
</dbReference>
<proteinExistence type="predicted"/>
<organism evidence="1 2">
    <name type="scientific">Grimontia marina</name>
    <dbReference type="NCBI Taxonomy" id="646534"/>
    <lineage>
        <taxon>Bacteria</taxon>
        <taxon>Pseudomonadati</taxon>
        <taxon>Pseudomonadota</taxon>
        <taxon>Gammaproteobacteria</taxon>
        <taxon>Vibrionales</taxon>
        <taxon>Vibrionaceae</taxon>
        <taxon>Grimontia</taxon>
    </lineage>
</organism>
<gene>
    <name evidence="1" type="ORF">GMA8713_04405</name>
</gene>
<dbReference type="InterPro" id="IPR016161">
    <property type="entry name" value="Ald_DH/histidinol_DH"/>
</dbReference>
<dbReference type="AlphaFoldDB" id="A0A128FJC1"/>
<dbReference type="GO" id="GO:0016491">
    <property type="term" value="F:oxidoreductase activity"/>
    <property type="evidence" value="ECO:0007669"/>
    <property type="project" value="InterPro"/>
</dbReference>
<keyword evidence="2" id="KW-1185">Reference proteome</keyword>
<evidence type="ECO:0000313" key="1">
    <source>
        <dbReference type="EMBL" id="CZF86371.1"/>
    </source>
</evidence>
<dbReference type="EMBL" id="FIZY01000062">
    <property type="protein sequence ID" value="CZF86371.1"/>
    <property type="molecule type" value="Genomic_DNA"/>
</dbReference>